<protein>
    <submittedName>
        <fullName evidence="2">Uncharacterized protein</fullName>
    </submittedName>
</protein>
<evidence type="ECO:0000313" key="3">
    <source>
        <dbReference type="Proteomes" id="UP000183894"/>
    </source>
</evidence>
<keyword evidence="1" id="KW-0812">Transmembrane</keyword>
<evidence type="ECO:0000256" key="1">
    <source>
        <dbReference type="SAM" id="Phobius"/>
    </source>
</evidence>
<reference evidence="2 3" key="1">
    <citation type="submission" date="2016-10" db="EMBL/GenBank/DDBJ databases">
        <authorList>
            <person name="de Groot N.N."/>
        </authorList>
    </citation>
    <scope>NUCLEOTIDE SEQUENCE [LARGE SCALE GENOMIC DNA]</scope>
    <source>
        <strain evidence="2 3">CDM_5</strain>
    </source>
</reference>
<gene>
    <name evidence="2" type="ORF">SAMN04488691_11190</name>
</gene>
<keyword evidence="1" id="KW-0472">Membrane</keyword>
<feature type="transmembrane region" description="Helical" evidence="1">
    <location>
        <begin position="7"/>
        <end position="26"/>
    </location>
</feature>
<sequence>MNKIKWVTRLLFAALVVASVYVSIYHPLVKEIHILITLVSIGIIIFLIERFLVEV</sequence>
<organism evidence="2 3">
    <name type="scientific">Haloferax larsenii</name>
    <dbReference type="NCBI Taxonomy" id="302484"/>
    <lineage>
        <taxon>Archaea</taxon>
        <taxon>Methanobacteriati</taxon>
        <taxon>Methanobacteriota</taxon>
        <taxon>Stenosarchaea group</taxon>
        <taxon>Halobacteria</taxon>
        <taxon>Halobacteriales</taxon>
        <taxon>Haloferacaceae</taxon>
        <taxon>Haloferax</taxon>
    </lineage>
</organism>
<feature type="transmembrane region" description="Helical" evidence="1">
    <location>
        <begin position="32"/>
        <end position="53"/>
    </location>
</feature>
<accession>A0A1H7U633</accession>
<keyword evidence="1" id="KW-1133">Transmembrane helix</keyword>
<evidence type="ECO:0000313" key="2">
    <source>
        <dbReference type="EMBL" id="SEL92542.1"/>
    </source>
</evidence>
<dbReference type="AlphaFoldDB" id="A0A1H7U633"/>
<proteinExistence type="predicted"/>
<dbReference type="Proteomes" id="UP000183894">
    <property type="component" value="Unassembled WGS sequence"/>
</dbReference>
<dbReference type="EMBL" id="FOAD01000011">
    <property type="protein sequence ID" value="SEL92542.1"/>
    <property type="molecule type" value="Genomic_DNA"/>
</dbReference>
<name>A0A1H7U633_HALLR</name>